<comment type="similarity">
    <text evidence="1 5">Belongs to the 5-formyltetrahydrofolate cyclo-ligase family.</text>
</comment>
<keyword evidence="5" id="KW-0479">Metal-binding</keyword>
<accession>A0A4S4C4J3</accession>
<dbReference type="PANTHER" id="PTHR23407">
    <property type="entry name" value="ATPASE INHIBITOR/5-FORMYLTETRAHYDROFOLATE CYCLO-LIGASE"/>
    <property type="match status" value="1"/>
</dbReference>
<comment type="caution">
    <text evidence="6">The sequence shown here is derived from an EMBL/GenBank/DDBJ whole genome shotgun (WGS) entry which is preliminary data.</text>
</comment>
<comment type="catalytic activity">
    <reaction evidence="5">
        <text>(6S)-5-formyl-5,6,7,8-tetrahydrofolate + ATP = (6R)-5,10-methenyltetrahydrofolate + ADP + phosphate</text>
        <dbReference type="Rhea" id="RHEA:10488"/>
        <dbReference type="ChEBI" id="CHEBI:30616"/>
        <dbReference type="ChEBI" id="CHEBI:43474"/>
        <dbReference type="ChEBI" id="CHEBI:57455"/>
        <dbReference type="ChEBI" id="CHEBI:57457"/>
        <dbReference type="ChEBI" id="CHEBI:456216"/>
        <dbReference type="EC" id="6.3.3.2"/>
    </reaction>
</comment>
<feature type="binding site" evidence="4">
    <location>
        <begin position="5"/>
        <end position="9"/>
    </location>
    <ligand>
        <name>ATP</name>
        <dbReference type="ChEBI" id="CHEBI:30616"/>
    </ligand>
</feature>
<evidence type="ECO:0000256" key="5">
    <source>
        <dbReference type="RuleBase" id="RU361279"/>
    </source>
</evidence>
<dbReference type="NCBIfam" id="TIGR02727">
    <property type="entry name" value="MTHFS_bact"/>
    <property type="match status" value="1"/>
</dbReference>
<dbReference type="InterPro" id="IPR037171">
    <property type="entry name" value="NagB/RpiA_transferase-like"/>
</dbReference>
<feature type="binding site" evidence="4">
    <location>
        <position position="56"/>
    </location>
    <ligand>
        <name>substrate</name>
    </ligand>
</feature>
<evidence type="ECO:0000256" key="4">
    <source>
        <dbReference type="PIRSR" id="PIRSR006806-1"/>
    </source>
</evidence>
<dbReference type="GO" id="GO:0035999">
    <property type="term" value="P:tetrahydrofolate interconversion"/>
    <property type="evidence" value="ECO:0007669"/>
    <property type="project" value="TreeGrafter"/>
</dbReference>
<evidence type="ECO:0000256" key="1">
    <source>
        <dbReference type="ARBA" id="ARBA00010638"/>
    </source>
</evidence>
<dbReference type="PANTHER" id="PTHR23407:SF1">
    <property type="entry name" value="5-FORMYLTETRAHYDROFOLATE CYCLO-LIGASE"/>
    <property type="match status" value="1"/>
</dbReference>
<evidence type="ECO:0000256" key="2">
    <source>
        <dbReference type="ARBA" id="ARBA00022741"/>
    </source>
</evidence>
<organism evidence="6 7">
    <name type="scientific">Metabacillus sediminilitoris</name>
    <dbReference type="NCBI Taxonomy" id="2567941"/>
    <lineage>
        <taxon>Bacteria</taxon>
        <taxon>Bacillati</taxon>
        <taxon>Bacillota</taxon>
        <taxon>Bacilli</taxon>
        <taxon>Bacillales</taxon>
        <taxon>Bacillaceae</taxon>
        <taxon>Metabacillus</taxon>
    </lineage>
</organism>
<evidence type="ECO:0000313" key="6">
    <source>
        <dbReference type="EMBL" id="THF80611.1"/>
    </source>
</evidence>
<dbReference type="SUPFAM" id="SSF100950">
    <property type="entry name" value="NagB/RpiA/CoA transferase-like"/>
    <property type="match status" value="1"/>
</dbReference>
<dbReference type="Proteomes" id="UP000310334">
    <property type="component" value="Unassembled WGS sequence"/>
</dbReference>
<protein>
    <recommendedName>
        <fullName evidence="5">5-formyltetrahydrofolate cyclo-ligase</fullName>
        <ecNumber evidence="5">6.3.3.2</ecNumber>
    </recommendedName>
</protein>
<proteinExistence type="inferred from homology"/>
<sequence>MQLDKNNFRTLIKKKLAEMDEATYFKYSAAIHKQLFTLKIWEEANTIAVTISNEREVNTTAIIEKAWKAKKRIVVPKCDPSTKTMEFREITSFDQLERVFFGLLEPKVQETEKVSPNEIDLMIVPGICYDRRGFRIGYGGGYFDRYLTQYHNHTLSIAFSCQIVESVPSERHDIPVTTIITEHGAVN</sequence>
<evidence type="ECO:0000256" key="3">
    <source>
        <dbReference type="ARBA" id="ARBA00022840"/>
    </source>
</evidence>
<dbReference type="GO" id="GO:0005524">
    <property type="term" value="F:ATP binding"/>
    <property type="evidence" value="ECO:0007669"/>
    <property type="project" value="UniProtKB-KW"/>
</dbReference>
<dbReference type="EMBL" id="SSNT01000006">
    <property type="protein sequence ID" value="THF80611.1"/>
    <property type="molecule type" value="Genomic_DNA"/>
</dbReference>
<keyword evidence="2 4" id="KW-0547">Nucleotide-binding</keyword>
<keyword evidence="7" id="KW-1185">Reference proteome</keyword>
<comment type="cofactor">
    <cofactor evidence="5">
        <name>Mg(2+)</name>
        <dbReference type="ChEBI" id="CHEBI:18420"/>
    </cofactor>
</comment>
<dbReference type="PIRSF" id="PIRSF006806">
    <property type="entry name" value="FTHF_cligase"/>
    <property type="match status" value="1"/>
</dbReference>
<dbReference type="Pfam" id="PF01812">
    <property type="entry name" value="5-FTHF_cyc-lig"/>
    <property type="match status" value="1"/>
</dbReference>
<reference evidence="6 7" key="1">
    <citation type="submission" date="2019-04" db="EMBL/GenBank/DDBJ databases">
        <title>Bacillus sediminilitoris sp. nov., isolated from a tidal flat sediment on the East China Sea.</title>
        <authorList>
            <person name="Wei Y."/>
            <person name="Mao H."/>
            <person name="Fang J."/>
        </authorList>
    </citation>
    <scope>NUCLEOTIDE SEQUENCE [LARGE SCALE GENOMIC DNA]</scope>
    <source>
        <strain evidence="6 7">DSL-17</strain>
    </source>
</reference>
<dbReference type="GO" id="GO:0030272">
    <property type="term" value="F:5-formyltetrahydrofolate cyclo-ligase activity"/>
    <property type="evidence" value="ECO:0007669"/>
    <property type="project" value="UniProtKB-EC"/>
</dbReference>
<dbReference type="EC" id="6.3.3.2" evidence="5"/>
<evidence type="ECO:0000313" key="7">
    <source>
        <dbReference type="Proteomes" id="UP000310334"/>
    </source>
</evidence>
<dbReference type="GO" id="GO:0009396">
    <property type="term" value="P:folic acid-containing compound biosynthetic process"/>
    <property type="evidence" value="ECO:0007669"/>
    <property type="project" value="TreeGrafter"/>
</dbReference>
<dbReference type="GO" id="GO:0046872">
    <property type="term" value="F:metal ion binding"/>
    <property type="evidence" value="ECO:0007669"/>
    <property type="project" value="UniProtKB-KW"/>
</dbReference>
<keyword evidence="5" id="KW-0460">Magnesium</keyword>
<dbReference type="Gene3D" id="3.40.50.10420">
    <property type="entry name" value="NagB/RpiA/CoA transferase-like"/>
    <property type="match status" value="1"/>
</dbReference>
<name>A0A4S4C4J3_9BACI</name>
<keyword evidence="6" id="KW-0436">Ligase</keyword>
<dbReference type="AlphaFoldDB" id="A0A4S4C4J3"/>
<feature type="binding site" evidence="4">
    <location>
        <position position="51"/>
    </location>
    <ligand>
        <name>substrate</name>
    </ligand>
</feature>
<dbReference type="InterPro" id="IPR024185">
    <property type="entry name" value="FTHF_cligase-like_sf"/>
</dbReference>
<keyword evidence="3 4" id="KW-0067">ATP-binding</keyword>
<gene>
    <name evidence="6" type="ORF">E6W99_09435</name>
</gene>
<dbReference type="OrthoDB" id="9801938at2"/>
<dbReference type="InterPro" id="IPR002698">
    <property type="entry name" value="FTHF_cligase"/>
</dbReference>